<accession>A0ACB7SKU6</accession>
<gene>
    <name evidence="1" type="ORF">HPB50_023890</name>
</gene>
<evidence type="ECO:0000313" key="1">
    <source>
        <dbReference type="EMBL" id="KAH6934383.1"/>
    </source>
</evidence>
<sequence length="80" mass="8314">MGQLGRKGNGGRRSAVASKDGSKPRGVEVLDKALKGRSQAAVREQGILLSSGREPHGAVGLLQHTSLLAAGRAHSEKDVF</sequence>
<name>A0ACB7SKU6_HYAAI</name>
<dbReference type="EMBL" id="CM023484">
    <property type="protein sequence ID" value="KAH6934383.1"/>
    <property type="molecule type" value="Genomic_DNA"/>
</dbReference>
<protein>
    <submittedName>
        <fullName evidence="1">Uncharacterized protein</fullName>
    </submittedName>
</protein>
<proteinExistence type="predicted"/>
<dbReference type="Proteomes" id="UP000821845">
    <property type="component" value="Chromosome 4"/>
</dbReference>
<keyword evidence="2" id="KW-1185">Reference proteome</keyword>
<reference evidence="1" key="1">
    <citation type="submission" date="2020-05" db="EMBL/GenBank/DDBJ databases">
        <title>Large-scale comparative analyses of tick genomes elucidate their genetic diversity and vector capacities.</title>
        <authorList>
            <person name="Jia N."/>
            <person name="Wang J."/>
            <person name="Shi W."/>
            <person name="Du L."/>
            <person name="Sun Y."/>
            <person name="Zhan W."/>
            <person name="Jiang J."/>
            <person name="Wang Q."/>
            <person name="Zhang B."/>
            <person name="Ji P."/>
            <person name="Sakyi L.B."/>
            <person name="Cui X."/>
            <person name="Yuan T."/>
            <person name="Jiang B."/>
            <person name="Yang W."/>
            <person name="Lam T.T.-Y."/>
            <person name="Chang Q."/>
            <person name="Ding S."/>
            <person name="Wang X."/>
            <person name="Zhu J."/>
            <person name="Ruan X."/>
            <person name="Zhao L."/>
            <person name="Wei J."/>
            <person name="Que T."/>
            <person name="Du C."/>
            <person name="Cheng J."/>
            <person name="Dai P."/>
            <person name="Han X."/>
            <person name="Huang E."/>
            <person name="Gao Y."/>
            <person name="Liu J."/>
            <person name="Shao H."/>
            <person name="Ye R."/>
            <person name="Li L."/>
            <person name="Wei W."/>
            <person name="Wang X."/>
            <person name="Wang C."/>
            <person name="Yang T."/>
            <person name="Huo Q."/>
            <person name="Li W."/>
            <person name="Guo W."/>
            <person name="Chen H."/>
            <person name="Zhou L."/>
            <person name="Ni X."/>
            <person name="Tian J."/>
            <person name="Zhou Y."/>
            <person name="Sheng Y."/>
            <person name="Liu T."/>
            <person name="Pan Y."/>
            <person name="Xia L."/>
            <person name="Li J."/>
            <person name="Zhao F."/>
            <person name="Cao W."/>
        </authorList>
    </citation>
    <scope>NUCLEOTIDE SEQUENCE</scope>
    <source>
        <strain evidence="1">Hyas-2018</strain>
    </source>
</reference>
<evidence type="ECO:0000313" key="2">
    <source>
        <dbReference type="Proteomes" id="UP000821845"/>
    </source>
</evidence>
<organism evidence="1 2">
    <name type="scientific">Hyalomma asiaticum</name>
    <name type="common">Tick</name>
    <dbReference type="NCBI Taxonomy" id="266040"/>
    <lineage>
        <taxon>Eukaryota</taxon>
        <taxon>Metazoa</taxon>
        <taxon>Ecdysozoa</taxon>
        <taxon>Arthropoda</taxon>
        <taxon>Chelicerata</taxon>
        <taxon>Arachnida</taxon>
        <taxon>Acari</taxon>
        <taxon>Parasitiformes</taxon>
        <taxon>Ixodida</taxon>
        <taxon>Ixodoidea</taxon>
        <taxon>Ixodidae</taxon>
        <taxon>Hyalomminae</taxon>
        <taxon>Hyalomma</taxon>
    </lineage>
</organism>
<comment type="caution">
    <text evidence="1">The sequence shown here is derived from an EMBL/GenBank/DDBJ whole genome shotgun (WGS) entry which is preliminary data.</text>
</comment>